<protein>
    <submittedName>
        <fullName evidence="2">Uncharacterized protein</fullName>
    </submittedName>
</protein>
<evidence type="ECO:0000256" key="1">
    <source>
        <dbReference type="SAM" id="SignalP"/>
    </source>
</evidence>
<feature type="chain" id="PRO_5047352958" evidence="1">
    <location>
        <begin position="21"/>
        <end position="195"/>
    </location>
</feature>
<sequence length="195" mass="22303">MIIRIWACMIFIMLTRTAIAQEKSLYDFPAPKGWQTEKIKFPINFAPAIPFAGTEDLHFTPGWSKPESDQYWSYVFVWFLDGKVKPTTDDLAKYLEQYYTGLYMTNLGKKSKPETTFTSVSIKDNSKKGKDQYYNAEINTLDFLSGKPLKLLVRLDVRSLGHKHTAVLFQASPKAYGHGVWNTLSAVIDGFKVNR</sequence>
<name>A0ABZ0TEJ5_9SPHI</name>
<dbReference type="Proteomes" id="UP001324380">
    <property type="component" value="Chromosome"/>
</dbReference>
<reference evidence="2 3" key="1">
    <citation type="submission" date="2023-11" db="EMBL/GenBank/DDBJ databases">
        <title>Analysis of the Genomes of Mucilaginibacter gossypii cycad 4 and M. sabulilitoris SNA2: microbes with the potential for plant growth promotion.</title>
        <authorList>
            <person name="Hirsch A.M."/>
            <person name="Humm E."/>
            <person name="Rubbi M."/>
            <person name="Del Vecchio G."/>
            <person name="Ha S.M."/>
            <person name="Pellegrini M."/>
            <person name="Gunsalus R.P."/>
        </authorList>
    </citation>
    <scope>NUCLEOTIDE SEQUENCE [LARGE SCALE GENOMIC DNA]</scope>
    <source>
        <strain evidence="2 3">SNA2</strain>
    </source>
</reference>
<accession>A0ABZ0TEJ5</accession>
<proteinExistence type="predicted"/>
<dbReference type="RefSeq" id="WP_321560383.1">
    <property type="nucleotide sequence ID" value="NZ_CP139558.1"/>
</dbReference>
<keyword evidence="3" id="KW-1185">Reference proteome</keyword>
<gene>
    <name evidence="2" type="ORF">SNE25_18015</name>
</gene>
<feature type="signal peptide" evidence="1">
    <location>
        <begin position="1"/>
        <end position="20"/>
    </location>
</feature>
<dbReference type="EMBL" id="CP139558">
    <property type="protein sequence ID" value="WPU91216.1"/>
    <property type="molecule type" value="Genomic_DNA"/>
</dbReference>
<organism evidence="2 3">
    <name type="scientific">Mucilaginibacter sabulilitoris</name>
    <dbReference type="NCBI Taxonomy" id="1173583"/>
    <lineage>
        <taxon>Bacteria</taxon>
        <taxon>Pseudomonadati</taxon>
        <taxon>Bacteroidota</taxon>
        <taxon>Sphingobacteriia</taxon>
        <taxon>Sphingobacteriales</taxon>
        <taxon>Sphingobacteriaceae</taxon>
        <taxon>Mucilaginibacter</taxon>
    </lineage>
</organism>
<evidence type="ECO:0000313" key="3">
    <source>
        <dbReference type="Proteomes" id="UP001324380"/>
    </source>
</evidence>
<keyword evidence="1" id="KW-0732">Signal</keyword>
<evidence type="ECO:0000313" key="2">
    <source>
        <dbReference type="EMBL" id="WPU91216.1"/>
    </source>
</evidence>